<dbReference type="EMBL" id="BTGU01000048">
    <property type="protein sequence ID" value="GMN53900.1"/>
    <property type="molecule type" value="Genomic_DNA"/>
</dbReference>
<gene>
    <name evidence="1" type="ORF">TIFTF001_023034</name>
</gene>
<organism evidence="1 2">
    <name type="scientific">Ficus carica</name>
    <name type="common">Common fig</name>
    <dbReference type="NCBI Taxonomy" id="3494"/>
    <lineage>
        <taxon>Eukaryota</taxon>
        <taxon>Viridiplantae</taxon>
        <taxon>Streptophyta</taxon>
        <taxon>Embryophyta</taxon>
        <taxon>Tracheophyta</taxon>
        <taxon>Spermatophyta</taxon>
        <taxon>Magnoliopsida</taxon>
        <taxon>eudicotyledons</taxon>
        <taxon>Gunneridae</taxon>
        <taxon>Pentapetalae</taxon>
        <taxon>rosids</taxon>
        <taxon>fabids</taxon>
        <taxon>Rosales</taxon>
        <taxon>Moraceae</taxon>
        <taxon>Ficeae</taxon>
        <taxon>Ficus</taxon>
    </lineage>
</organism>
<dbReference type="AlphaFoldDB" id="A0AA88AK70"/>
<comment type="caution">
    <text evidence="1">The sequence shown here is derived from an EMBL/GenBank/DDBJ whole genome shotgun (WGS) entry which is preliminary data.</text>
</comment>
<name>A0AA88AK70_FICCA</name>
<keyword evidence="2" id="KW-1185">Reference proteome</keyword>
<dbReference type="Proteomes" id="UP001187192">
    <property type="component" value="Unassembled WGS sequence"/>
</dbReference>
<reference evidence="1" key="1">
    <citation type="submission" date="2023-07" db="EMBL/GenBank/DDBJ databases">
        <title>draft genome sequence of fig (Ficus carica).</title>
        <authorList>
            <person name="Takahashi T."/>
            <person name="Nishimura K."/>
        </authorList>
    </citation>
    <scope>NUCLEOTIDE SEQUENCE</scope>
</reference>
<protein>
    <submittedName>
        <fullName evidence="1">Uncharacterized protein</fullName>
    </submittedName>
</protein>
<proteinExistence type="predicted"/>
<evidence type="ECO:0000313" key="1">
    <source>
        <dbReference type="EMBL" id="GMN53900.1"/>
    </source>
</evidence>
<accession>A0AA88AK70</accession>
<sequence>MTWFDHSSDRRCGGSATDSSWGIAANQVVVVHDGESCGVSLEAEGTFLEDSNDVVRKVNVGC</sequence>
<evidence type="ECO:0000313" key="2">
    <source>
        <dbReference type="Proteomes" id="UP001187192"/>
    </source>
</evidence>